<dbReference type="PROSITE" id="PS51257">
    <property type="entry name" value="PROKAR_LIPOPROTEIN"/>
    <property type="match status" value="1"/>
</dbReference>
<evidence type="ECO:0000313" key="1">
    <source>
        <dbReference type="EMBL" id="OGY73945.1"/>
    </source>
</evidence>
<dbReference type="Proteomes" id="UP000178315">
    <property type="component" value="Unassembled WGS sequence"/>
</dbReference>
<evidence type="ECO:0000313" key="2">
    <source>
        <dbReference type="Proteomes" id="UP000178315"/>
    </source>
</evidence>
<evidence type="ECO:0008006" key="3">
    <source>
        <dbReference type="Google" id="ProtNLM"/>
    </source>
</evidence>
<dbReference type="GO" id="GO:0010411">
    <property type="term" value="P:xyloglucan metabolic process"/>
    <property type="evidence" value="ECO:0007669"/>
    <property type="project" value="TreeGrafter"/>
</dbReference>
<name>A0A1G2ABA8_9BACT</name>
<dbReference type="PANTHER" id="PTHR43739">
    <property type="entry name" value="XYLOGLUCANASE (EUROFUNG)"/>
    <property type="match status" value="1"/>
</dbReference>
<dbReference type="EMBL" id="MHJU01000005">
    <property type="protein sequence ID" value="OGY73945.1"/>
    <property type="molecule type" value="Genomic_DNA"/>
</dbReference>
<dbReference type="InterPro" id="IPR052025">
    <property type="entry name" value="Xyloglucanase_GH74"/>
</dbReference>
<proteinExistence type="predicted"/>
<dbReference type="SUPFAM" id="SSF110296">
    <property type="entry name" value="Oligoxyloglucan reducing end-specific cellobiohydrolase"/>
    <property type="match status" value="1"/>
</dbReference>
<protein>
    <recommendedName>
        <fullName evidence="3">Photosynthesis system II assembly factor Ycf48/Hcf136-like domain-containing protein</fullName>
    </recommendedName>
</protein>
<comment type="caution">
    <text evidence="1">The sequence shown here is derived from an EMBL/GenBank/DDBJ whole genome shotgun (WGS) entry which is preliminary data.</text>
</comment>
<accession>A0A1G2ABA8</accession>
<organism evidence="1 2">
    <name type="scientific">Candidatus Jacksonbacteria bacterium RIFCSPLOWO2_02_FULL_44_20</name>
    <dbReference type="NCBI Taxonomy" id="1798460"/>
    <lineage>
        <taxon>Bacteria</taxon>
        <taxon>Candidatus Jacksoniibacteriota</taxon>
    </lineage>
</organism>
<dbReference type="InterPro" id="IPR015943">
    <property type="entry name" value="WD40/YVTN_repeat-like_dom_sf"/>
</dbReference>
<dbReference type="AlphaFoldDB" id="A0A1G2ABA8"/>
<dbReference type="InterPro" id="IPR036278">
    <property type="entry name" value="Sialidase_sf"/>
</dbReference>
<sequence length="360" mass="39605">MEHDFIKTFIKRCAVFIAIWILTSGCTAFGIRIGEPRASNTPANIQRDRRIGIFKSVDKGKSFIFKGRVTEKETVDNLNISRLQFDPQDTLTLYLLSKNKGLWVSYNGGESVENLVEGEADAFALDPEKRGTIYLAKGAKILQSRDGGTVWNSIPVETGGDLIAAIAVHPSLSARIFAVTRNGSLFGSEDNGASWRLMKKIRVKTIKDLIINSKNPNEMYIATEYEGVFQSEDMGVNWNILHALKSFKGSERVHQFKINQQNPSHLFLASSAGLLISQDSGGTWTAPTLLSSSGAGTVTAIGFNPLREQELYYGTKESLFKSVNNGESWSALPLYTEGEPVEILVDDLDGNIVYIGVGKN</sequence>
<dbReference type="Gene3D" id="2.130.10.10">
    <property type="entry name" value="YVTN repeat-like/Quinoprotein amine dehydrogenase"/>
    <property type="match status" value="3"/>
</dbReference>
<dbReference type="SUPFAM" id="SSF50939">
    <property type="entry name" value="Sialidases"/>
    <property type="match status" value="1"/>
</dbReference>
<reference evidence="1 2" key="1">
    <citation type="journal article" date="2016" name="Nat. Commun.">
        <title>Thousands of microbial genomes shed light on interconnected biogeochemical processes in an aquifer system.</title>
        <authorList>
            <person name="Anantharaman K."/>
            <person name="Brown C.T."/>
            <person name="Hug L.A."/>
            <person name="Sharon I."/>
            <person name="Castelle C.J."/>
            <person name="Probst A.J."/>
            <person name="Thomas B.C."/>
            <person name="Singh A."/>
            <person name="Wilkins M.J."/>
            <person name="Karaoz U."/>
            <person name="Brodie E.L."/>
            <person name="Williams K.H."/>
            <person name="Hubbard S.S."/>
            <person name="Banfield J.F."/>
        </authorList>
    </citation>
    <scope>NUCLEOTIDE SEQUENCE [LARGE SCALE GENOMIC DNA]</scope>
</reference>
<dbReference type="PANTHER" id="PTHR43739:SF5">
    <property type="entry name" value="EXO-ALPHA-SIALIDASE"/>
    <property type="match status" value="1"/>
</dbReference>
<gene>
    <name evidence="1" type="ORF">A3H61_02055</name>
</gene>